<dbReference type="SUPFAM" id="SSF47413">
    <property type="entry name" value="lambda repressor-like DNA-binding domains"/>
    <property type="match status" value="1"/>
</dbReference>
<organism evidence="2 3">
    <name type="scientific">Mangrovihabitans endophyticus</name>
    <dbReference type="NCBI Taxonomy" id="1751298"/>
    <lineage>
        <taxon>Bacteria</taxon>
        <taxon>Bacillati</taxon>
        <taxon>Actinomycetota</taxon>
        <taxon>Actinomycetes</taxon>
        <taxon>Micromonosporales</taxon>
        <taxon>Micromonosporaceae</taxon>
        <taxon>Mangrovihabitans</taxon>
    </lineage>
</organism>
<gene>
    <name evidence="2" type="ORF">GCM10012284_34400</name>
</gene>
<evidence type="ECO:0000313" key="3">
    <source>
        <dbReference type="Proteomes" id="UP000656042"/>
    </source>
</evidence>
<dbReference type="InterPro" id="IPR001387">
    <property type="entry name" value="Cro/C1-type_HTH"/>
</dbReference>
<dbReference type="AlphaFoldDB" id="A0A8J3FPP8"/>
<reference evidence="2" key="2">
    <citation type="submission" date="2020-09" db="EMBL/GenBank/DDBJ databases">
        <authorList>
            <person name="Sun Q."/>
            <person name="Zhou Y."/>
        </authorList>
    </citation>
    <scope>NUCLEOTIDE SEQUENCE</scope>
    <source>
        <strain evidence="2">CGMCC 4.7299</strain>
    </source>
</reference>
<dbReference type="Proteomes" id="UP000656042">
    <property type="component" value="Unassembled WGS sequence"/>
</dbReference>
<feature type="domain" description="HTH cro/C1-type" evidence="1">
    <location>
        <begin position="31"/>
        <end position="75"/>
    </location>
</feature>
<protein>
    <recommendedName>
        <fullName evidence="1">HTH cro/C1-type domain-containing protein</fullName>
    </recommendedName>
</protein>
<evidence type="ECO:0000313" key="2">
    <source>
        <dbReference type="EMBL" id="GGK97273.1"/>
    </source>
</evidence>
<dbReference type="InterPro" id="IPR010982">
    <property type="entry name" value="Lambda_DNA-bd_dom_sf"/>
</dbReference>
<comment type="caution">
    <text evidence="2">The sequence shown here is derived from an EMBL/GenBank/DDBJ whole genome shotgun (WGS) entry which is preliminary data.</text>
</comment>
<dbReference type="PROSITE" id="PS50943">
    <property type="entry name" value="HTH_CROC1"/>
    <property type="match status" value="1"/>
</dbReference>
<proteinExistence type="predicted"/>
<dbReference type="GO" id="GO:0003677">
    <property type="term" value="F:DNA binding"/>
    <property type="evidence" value="ECO:0007669"/>
    <property type="project" value="InterPro"/>
</dbReference>
<evidence type="ECO:0000259" key="1">
    <source>
        <dbReference type="PROSITE" id="PS50943"/>
    </source>
</evidence>
<accession>A0A8J3FPP8</accession>
<dbReference type="CDD" id="cd00093">
    <property type="entry name" value="HTH_XRE"/>
    <property type="match status" value="1"/>
</dbReference>
<dbReference type="EMBL" id="BMMX01000014">
    <property type="protein sequence ID" value="GGK97273.1"/>
    <property type="molecule type" value="Genomic_DNA"/>
</dbReference>
<reference evidence="2" key="1">
    <citation type="journal article" date="2014" name="Int. J. Syst. Evol. Microbiol.">
        <title>Complete genome sequence of Corynebacterium casei LMG S-19264T (=DSM 44701T), isolated from a smear-ripened cheese.</title>
        <authorList>
            <consortium name="US DOE Joint Genome Institute (JGI-PGF)"/>
            <person name="Walter F."/>
            <person name="Albersmeier A."/>
            <person name="Kalinowski J."/>
            <person name="Ruckert C."/>
        </authorList>
    </citation>
    <scope>NUCLEOTIDE SEQUENCE</scope>
    <source>
        <strain evidence="2">CGMCC 4.7299</strain>
    </source>
</reference>
<sequence length="153" mass="16965">MRAALELDGPAAGTRLADQLRLAWVAAGRPSMSTLGDHVGYSKATISKVLSGKMAPAWRLVVKLGRELGVSTATVQQEWHPLWIAADSHRWRVPSSSRPAYGAGESCQTCGCWVTDIDRHRAWHEDLNERTARAAESLRWATLRDALPRRDRP</sequence>
<name>A0A8J3FPP8_9ACTN</name>
<keyword evidence="3" id="KW-1185">Reference proteome</keyword>